<dbReference type="SUPFAM" id="SSF46689">
    <property type="entry name" value="Homeodomain-like"/>
    <property type="match status" value="1"/>
</dbReference>
<organism evidence="4 5">
    <name type="scientific">Corticicoccus populi</name>
    <dbReference type="NCBI Taxonomy" id="1812821"/>
    <lineage>
        <taxon>Bacteria</taxon>
        <taxon>Bacillati</taxon>
        <taxon>Bacillota</taxon>
        <taxon>Bacilli</taxon>
        <taxon>Bacillales</taxon>
        <taxon>Staphylococcaceae</taxon>
        <taxon>Corticicoccus</taxon>
    </lineage>
</organism>
<dbReference type="InterPro" id="IPR039532">
    <property type="entry name" value="TetR_C_Firmicutes"/>
</dbReference>
<feature type="DNA-binding region" description="H-T-H motif" evidence="2">
    <location>
        <begin position="34"/>
        <end position="53"/>
    </location>
</feature>
<accession>A0ABW5X259</accession>
<dbReference type="PROSITE" id="PS50977">
    <property type="entry name" value="HTH_TETR_2"/>
    <property type="match status" value="1"/>
</dbReference>
<evidence type="ECO:0000256" key="1">
    <source>
        <dbReference type="ARBA" id="ARBA00023125"/>
    </source>
</evidence>
<keyword evidence="1 2" id="KW-0238">DNA-binding</keyword>
<evidence type="ECO:0000256" key="2">
    <source>
        <dbReference type="PROSITE-ProRule" id="PRU00335"/>
    </source>
</evidence>
<feature type="domain" description="HTH tetR-type" evidence="3">
    <location>
        <begin position="11"/>
        <end position="71"/>
    </location>
</feature>
<sequence>MENRKDDLRKIKTRMALDGAFTSLIKEKSFDDISVKDITERAMINRGTFYMHFQDKYELLNAYETELLSGLSKNLMENIDEHQKLTRKMAKDIAIKTFEYVDVNSERIIALFNNPGVKGFEQKIQEYMSAYYRDKVSQILNPEKVKVDIDYLIAYITGAHISLMKRWLENQRRESWEELAQILEIISVKGPFYAAGISEE</sequence>
<dbReference type="Gene3D" id="1.10.357.10">
    <property type="entry name" value="Tetracycline Repressor, domain 2"/>
    <property type="match status" value="1"/>
</dbReference>
<comment type="caution">
    <text evidence="4">The sequence shown here is derived from an EMBL/GenBank/DDBJ whole genome shotgun (WGS) entry which is preliminary data.</text>
</comment>
<dbReference type="EMBL" id="JBHUOQ010000005">
    <property type="protein sequence ID" value="MFD2831596.1"/>
    <property type="molecule type" value="Genomic_DNA"/>
</dbReference>
<dbReference type="InterPro" id="IPR001647">
    <property type="entry name" value="HTH_TetR"/>
</dbReference>
<evidence type="ECO:0000313" key="5">
    <source>
        <dbReference type="Proteomes" id="UP001597519"/>
    </source>
</evidence>
<dbReference type="Pfam" id="PF14278">
    <property type="entry name" value="TetR_C_8"/>
    <property type="match status" value="1"/>
</dbReference>
<dbReference type="Proteomes" id="UP001597519">
    <property type="component" value="Unassembled WGS sequence"/>
</dbReference>
<reference evidence="5" key="1">
    <citation type="journal article" date="2019" name="Int. J. Syst. Evol. Microbiol.">
        <title>The Global Catalogue of Microorganisms (GCM) 10K type strain sequencing project: providing services to taxonomists for standard genome sequencing and annotation.</title>
        <authorList>
            <consortium name="The Broad Institute Genomics Platform"/>
            <consortium name="The Broad Institute Genome Sequencing Center for Infectious Disease"/>
            <person name="Wu L."/>
            <person name="Ma J."/>
        </authorList>
    </citation>
    <scope>NUCLEOTIDE SEQUENCE [LARGE SCALE GENOMIC DNA]</scope>
    <source>
        <strain evidence="5">KCTC 33575</strain>
    </source>
</reference>
<gene>
    <name evidence="4" type="ORF">ACFSX4_14050</name>
</gene>
<evidence type="ECO:0000313" key="4">
    <source>
        <dbReference type="EMBL" id="MFD2831596.1"/>
    </source>
</evidence>
<dbReference type="RefSeq" id="WP_377775917.1">
    <property type="nucleotide sequence ID" value="NZ_JBHUOQ010000005.1"/>
</dbReference>
<dbReference type="InterPro" id="IPR009057">
    <property type="entry name" value="Homeodomain-like_sf"/>
</dbReference>
<dbReference type="PANTHER" id="PTHR43479:SF7">
    <property type="entry name" value="TETR-FAMILY TRANSCRIPTIONAL REGULATOR"/>
    <property type="match status" value="1"/>
</dbReference>
<dbReference type="PANTHER" id="PTHR43479">
    <property type="entry name" value="ACREF/ENVCD OPERON REPRESSOR-RELATED"/>
    <property type="match status" value="1"/>
</dbReference>
<dbReference type="PROSITE" id="PS01081">
    <property type="entry name" value="HTH_TETR_1"/>
    <property type="match status" value="1"/>
</dbReference>
<dbReference type="InterPro" id="IPR050624">
    <property type="entry name" value="HTH-type_Tx_Regulator"/>
</dbReference>
<keyword evidence="5" id="KW-1185">Reference proteome</keyword>
<dbReference type="InterPro" id="IPR023772">
    <property type="entry name" value="DNA-bd_HTH_TetR-type_CS"/>
</dbReference>
<evidence type="ECO:0000259" key="3">
    <source>
        <dbReference type="PROSITE" id="PS50977"/>
    </source>
</evidence>
<protein>
    <submittedName>
        <fullName evidence="4">TetR/AcrR family transcriptional regulator</fullName>
    </submittedName>
</protein>
<proteinExistence type="predicted"/>
<dbReference type="Pfam" id="PF00440">
    <property type="entry name" value="TetR_N"/>
    <property type="match status" value="1"/>
</dbReference>
<name>A0ABW5X259_9STAP</name>